<name>A0A9D1LNB5_9FIRM</name>
<dbReference type="InterPro" id="IPR017101">
    <property type="entry name" value="P-loop_ATP/GTP-bd_All4644_prd"/>
</dbReference>
<dbReference type="InterPro" id="IPR027417">
    <property type="entry name" value="P-loop_NTPase"/>
</dbReference>
<organism evidence="1 2">
    <name type="scientific">Candidatus Alloenteromonas pullicola</name>
    <dbReference type="NCBI Taxonomy" id="2840784"/>
    <lineage>
        <taxon>Bacteria</taxon>
        <taxon>Bacillati</taxon>
        <taxon>Bacillota</taxon>
        <taxon>Bacillota incertae sedis</taxon>
        <taxon>Candidatus Alloenteromonas</taxon>
    </lineage>
</organism>
<gene>
    <name evidence="1" type="ORF">IAC52_01830</name>
</gene>
<accession>A0A9D1LNB5</accession>
<proteinExistence type="predicted"/>
<evidence type="ECO:0000313" key="2">
    <source>
        <dbReference type="Proteomes" id="UP000824070"/>
    </source>
</evidence>
<dbReference type="EMBL" id="DVMV01000014">
    <property type="protein sequence ID" value="HIU45017.1"/>
    <property type="molecule type" value="Genomic_DNA"/>
</dbReference>
<reference evidence="1" key="1">
    <citation type="submission" date="2020-10" db="EMBL/GenBank/DDBJ databases">
        <authorList>
            <person name="Gilroy R."/>
        </authorList>
    </citation>
    <scope>NUCLEOTIDE SEQUENCE</scope>
    <source>
        <strain evidence="1">ChiGjej1B1-22543</strain>
    </source>
</reference>
<protein>
    <submittedName>
        <fullName evidence="1">AAA family ATPase</fullName>
    </submittedName>
</protein>
<dbReference type="PIRSF" id="PIRSF037081">
    <property type="entry name" value="P-loop_All4644_prd"/>
    <property type="match status" value="1"/>
</dbReference>
<evidence type="ECO:0000313" key="1">
    <source>
        <dbReference type="EMBL" id="HIU45017.1"/>
    </source>
</evidence>
<dbReference type="Proteomes" id="UP000824070">
    <property type="component" value="Unassembled WGS sequence"/>
</dbReference>
<sequence>MRTLLLLSGLPGSGKSTWSRQYKRLHPTAKIVSSDEIRKEFFGTTANFSDEKRVWGTFLDRLKRFGQEEGAIVIADSTNLNNYYRRYYVESTPEYDHHVLVMFDIPAEDCELLNNRRTGDRRLPIEAMRKLESQFEPIDEEVEKLFNEVVHVGPDFVCEALQKAK</sequence>
<dbReference type="Pfam" id="PF13671">
    <property type="entry name" value="AAA_33"/>
    <property type="match status" value="1"/>
</dbReference>
<dbReference type="AlphaFoldDB" id="A0A9D1LNB5"/>
<comment type="caution">
    <text evidence="1">The sequence shown here is derived from an EMBL/GenBank/DDBJ whole genome shotgun (WGS) entry which is preliminary data.</text>
</comment>
<dbReference type="SUPFAM" id="SSF52540">
    <property type="entry name" value="P-loop containing nucleoside triphosphate hydrolases"/>
    <property type="match status" value="1"/>
</dbReference>
<reference evidence="1" key="2">
    <citation type="journal article" date="2021" name="PeerJ">
        <title>Extensive microbial diversity within the chicken gut microbiome revealed by metagenomics and culture.</title>
        <authorList>
            <person name="Gilroy R."/>
            <person name="Ravi A."/>
            <person name="Getino M."/>
            <person name="Pursley I."/>
            <person name="Horton D.L."/>
            <person name="Alikhan N.F."/>
            <person name="Baker D."/>
            <person name="Gharbi K."/>
            <person name="Hall N."/>
            <person name="Watson M."/>
            <person name="Adriaenssens E.M."/>
            <person name="Foster-Nyarko E."/>
            <person name="Jarju S."/>
            <person name="Secka A."/>
            <person name="Antonio M."/>
            <person name="Oren A."/>
            <person name="Chaudhuri R.R."/>
            <person name="La Ragione R."/>
            <person name="Hildebrand F."/>
            <person name="Pallen M.J."/>
        </authorList>
    </citation>
    <scope>NUCLEOTIDE SEQUENCE</scope>
    <source>
        <strain evidence="1">ChiGjej1B1-22543</strain>
    </source>
</reference>
<dbReference type="Gene3D" id="3.40.50.300">
    <property type="entry name" value="P-loop containing nucleotide triphosphate hydrolases"/>
    <property type="match status" value="1"/>
</dbReference>